<proteinExistence type="predicted"/>
<keyword evidence="3" id="KW-1185">Reference proteome</keyword>
<name>A0A7W3PPR7_9MICO</name>
<evidence type="ECO:0000256" key="1">
    <source>
        <dbReference type="SAM" id="Phobius"/>
    </source>
</evidence>
<dbReference type="AlphaFoldDB" id="A0A7W3PPR7"/>
<evidence type="ECO:0000313" key="2">
    <source>
        <dbReference type="EMBL" id="MBA8829787.1"/>
    </source>
</evidence>
<feature type="transmembrane region" description="Helical" evidence="1">
    <location>
        <begin position="79"/>
        <end position="105"/>
    </location>
</feature>
<feature type="transmembrane region" description="Helical" evidence="1">
    <location>
        <begin position="117"/>
        <end position="142"/>
    </location>
</feature>
<keyword evidence="1" id="KW-1133">Transmembrane helix</keyword>
<dbReference type="EMBL" id="JACGWU010000007">
    <property type="protein sequence ID" value="MBA8829787.1"/>
    <property type="molecule type" value="Genomic_DNA"/>
</dbReference>
<comment type="caution">
    <text evidence="2">The sequence shown here is derived from an EMBL/GenBank/DDBJ whole genome shotgun (WGS) entry which is preliminary data.</text>
</comment>
<keyword evidence="1" id="KW-0472">Membrane</keyword>
<feature type="transmembrane region" description="Helical" evidence="1">
    <location>
        <begin position="36"/>
        <end position="59"/>
    </location>
</feature>
<dbReference type="InterPro" id="IPR021517">
    <property type="entry name" value="DUF3180"/>
</dbReference>
<dbReference type="Proteomes" id="UP000524237">
    <property type="component" value="Unassembled WGS sequence"/>
</dbReference>
<gene>
    <name evidence="2" type="ORF">FB555_001903</name>
</gene>
<sequence length="160" mass="16331">MKRTRASILLAAILAGGVIAYLLELLAQSVGSNIVVPPLSLTLTLAALAVAVVLLAIPVRRSVTGKRKAPIDPFYALRVAVFAKASSLTGSLLVGAAAGILIFLLGRPIPPTFSMSALAISQIVAAALLVAGGLIAEFLCTLPPQDPEDPRGKSLSEPAA</sequence>
<organism evidence="2 3">
    <name type="scientific">Alpinimonas psychrophila</name>
    <dbReference type="NCBI Taxonomy" id="748908"/>
    <lineage>
        <taxon>Bacteria</taxon>
        <taxon>Bacillati</taxon>
        <taxon>Actinomycetota</taxon>
        <taxon>Actinomycetes</taxon>
        <taxon>Micrococcales</taxon>
        <taxon>Microbacteriaceae</taxon>
        <taxon>Alpinimonas</taxon>
    </lineage>
</organism>
<evidence type="ECO:0008006" key="4">
    <source>
        <dbReference type="Google" id="ProtNLM"/>
    </source>
</evidence>
<dbReference type="RefSeq" id="WP_182485209.1">
    <property type="nucleotide sequence ID" value="NZ_JACGWU010000007.1"/>
</dbReference>
<reference evidence="2 3" key="1">
    <citation type="submission" date="2020-07" db="EMBL/GenBank/DDBJ databases">
        <title>Sequencing the genomes of 1000 actinobacteria strains.</title>
        <authorList>
            <person name="Klenk H.-P."/>
        </authorList>
    </citation>
    <scope>NUCLEOTIDE SEQUENCE [LARGE SCALE GENOMIC DNA]</scope>
    <source>
        <strain evidence="2 3">DSM 23737</strain>
    </source>
</reference>
<evidence type="ECO:0000313" key="3">
    <source>
        <dbReference type="Proteomes" id="UP000524237"/>
    </source>
</evidence>
<accession>A0A7W3PPR7</accession>
<protein>
    <recommendedName>
        <fullName evidence="4">DUF3180 domain-containing protein</fullName>
    </recommendedName>
</protein>
<dbReference type="Pfam" id="PF11377">
    <property type="entry name" value="DUF3180"/>
    <property type="match status" value="1"/>
</dbReference>
<keyword evidence="1" id="KW-0812">Transmembrane</keyword>